<dbReference type="GO" id="GO:0003723">
    <property type="term" value="F:RNA binding"/>
    <property type="evidence" value="ECO:0007669"/>
    <property type="project" value="TreeGrafter"/>
</dbReference>
<comment type="similarity">
    <text evidence="7">Belongs to the eIF-3 subunit I family.</text>
</comment>
<keyword evidence="4" id="KW-0677">Repeat</keyword>
<evidence type="ECO:0000256" key="7">
    <source>
        <dbReference type="HAMAP-Rule" id="MF_03008"/>
    </source>
</evidence>
<organism evidence="9 10">
    <name type="scientific">Trichinella nativa</name>
    <dbReference type="NCBI Taxonomy" id="6335"/>
    <lineage>
        <taxon>Eukaryota</taxon>
        <taxon>Metazoa</taxon>
        <taxon>Ecdysozoa</taxon>
        <taxon>Nematoda</taxon>
        <taxon>Enoplea</taxon>
        <taxon>Dorylaimia</taxon>
        <taxon>Trichinellida</taxon>
        <taxon>Trichinellidae</taxon>
        <taxon>Trichinella</taxon>
    </lineage>
</organism>
<dbReference type="STRING" id="6335.A0A0V1KN63"/>
<dbReference type="InterPro" id="IPR015943">
    <property type="entry name" value="WD40/YVTN_repeat-like_dom_sf"/>
</dbReference>
<evidence type="ECO:0000256" key="6">
    <source>
        <dbReference type="ARBA" id="ARBA00038394"/>
    </source>
</evidence>
<keyword evidence="10" id="KW-1185">Reference proteome</keyword>
<sequence length="361" mass="41148">MKSAGIKYMRKRIINDNCKFLYLKIVCFYVILRKEMKPLVLKRHERPITKVKFNREGDLLFSCSKDSLPIVWYADNGEMLGVYEGHNGVVWCVDLTWNTRFMVTGGGDNQCLLWDVETGDVVQRFVSPTTVRTVGFSFSGSLFFYTNDPGTNEDAALSIFDGRDENQMEGKKPGIVYRLNGKKATSGLWAHLDDTVLLGTDHGELVKYDLRKPDLTAYTVKEHKREVMDLKTSNEQILVISASKDNTARLFDVKTLECLKTYKAERPVNSAAISPIRDHVMLGGGLEAMNVTTTDTRHGHFEAKLYHMIFEEEFARVKGHFGPINSLTFHPNGQSFVTGGEDGNIRINEFDEDYFHFDYDY</sequence>
<dbReference type="PANTHER" id="PTHR19877:SF1">
    <property type="entry name" value="EUKARYOTIC TRANSLATION INITIATION FACTOR 3 SUBUNIT I"/>
    <property type="match status" value="1"/>
</dbReference>
<comment type="function">
    <text evidence="7">Component of the eukaryotic translation initiation factor 3 (eIF-3) complex, which is involved in protein synthesis of a specialized repertoire of mRNAs and, together with other initiation factors, stimulates binding of mRNA and methionyl-tRNAi to the 40S ribosome. The eIF-3 complex specifically targets and initiates translation of a subset of mRNAs involved in cell proliferation.</text>
</comment>
<evidence type="ECO:0000313" key="10">
    <source>
        <dbReference type="Proteomes" id="UP000054721"/>
    </source>
</evidence>
<accession>A0A0V1KN63</accession>
<dbReference type="PROSITE" id="PS50082">
    <property type="entry name" value="WD_REPEATS_2"/>
    <property type="match status" value="4"/>
</dbReference>
<keyword evidence="3 8" id="KW-0853">WD repeat</keyword>
<comment type="similarity">
    <text evidence="6">Belongs to the WD repeat STRAP family.</text>
</comment>
<dbReference type="EMBL" id="JYDW01000371">
    <property type="protein sequence ID" value="KRZ48724.1"/>
    <property type="molecule type" value="Genomic_DNA"/>
</dbReference>
<dbReference type="GO" id="GO:0071541">
    <property type="term" value="C:eukaryotic translation initiation factor 3 complex, eIF3m"/>
    <property type="evidence" value="ECO:0007669"/>
    <property type="project" value="TreeGrafter"/>
</dbReference>
<dbReference type="Pfam" id="PF24805">
    <property type="entry name" value="EIF3I"/>
    <property type="match status" value="1"/>
</dbReference>
<keyword evidence="1 7" id="KW-0963">Cytoplasm</keyword>
<feature type="repeat" description="WD" evidence="8">
    <location>
        <begin position="220"/>
        <end position="261"/>
    </location>
</feature>
<dbReference type="SUPFAM" id="SSF50978">
    <property type="entry name" value="WD40 repeat-like"/>
    <property type="match status" value="1"/>
</dbReference>
<keyword evidence="5 7" id="KW-0648">Protein biosynthesis</keyword>
<dbReference type="HAMAP" id="MF_03008">
    <property type="entry name" value="eIF3i"/>
    <property type="match status" value="1"/>
</dbReference>
<dbReference type="InterPro" id="IPR019775">
    <property type="entry name" value="WD40_repeat_CS"/>
</dbReference>
<evidence type="ECO:0000256" key="1">
    <source>
        <dbReference type="ARBA" id="ARBA00022490"/>
    </source>
</evidence>
<gene>
    <name evidence="9" type="ORF">T02_6936</name>
</gene>
<comment type="subcellular location">
    <subcellularLocation>
        <location evidence="7">Cytoplasm</location>
    </subcellularLocation>
</comment>
<dbReference type="Proteomes" id="UP000054721">
    <property type="component" value="Unassembled WGS sequence"/>
</dbReference>
<evidence type="ECO:0000256" key="3">
    <source>
        <dbReference type="ARBA" id="ARBA00022574"/>
    </source>
</evidence>
<feature type="repeat" description="WD" evidence="8">
    <location>
        <begin position="83"/>
        <end position="124"/>
    </location>
</feature>
<name>A0A0V1KN63_9BILA</name>
<evidence type="ECO:0000256" key="4">
    <source>
        <dbReference type="ARBA" id="ARBA00022737"/>
    </source>
</evidence>
<dbReference type="PROSITE" id="PS00678">
    <property type="entry name" value="WD_REPEATS_1"/>
    <property type="match status" value="1"/>
</dbReference>
<comment type="subunit">
    <text evidence="7">Component of the eukaryotic translation initiation factor 3 (eIF-3) complex.</text>
</comment>
<dbReference type="InterPro" id="IPR027525">
    <property type="entry name" value="eIF3i"/>
</dbReference>
<dbReference type="Gene3D" id="2.130.10.10">
    <property type="entry name" value="YVTN repeat-like/Quinoprotein amine dehydrogenase"/>
    <property type="match status" value="1"/>
</dbReference>
<dbReference type="InterPro" id="IPR001680">
    <property type="entry name" value="WD40_rpt"/>
</dbReference>
<feature type="repeat" description="WD" evidence="8">
    <location>
        <begin position="41"/>
        <end position="82"/>
    </location>
</feature>
<evidence type="ECO:0000313" key="9">
    <source>
        <dbReference type="EMBL" id="KRZ48724.1"/>
    </source>
</evidence>
<comment type="caution">
    <text evidence="9">The sequence shown here is derived from an EMBL/GenBank/DDBJ whole genome shotgun (WGS) entry which is preliminary data.</text>
</comment>
<dbReference type="SMART" id="SM00320">
    <property type="entry name" value="WD40"/>
    <property type="match status" value="5"/>
</dbReference>
<keyword evidence="2 7" id="KW-0396">Initiation factor</keyword>
<evidence type="ECO:0000256" key="2">
    <source>
        <dbReference type="ARBA" id="ARBA00022540"/>
    </source>
</evidence>
<protein>
    <recommendedName>
        <fullName evidence="7">Eukaryotic translation initiation factor 3 subunit I</fullName>
        <shortName evidence="7">eIF3i</shortName>
    </recommendedName>
</protein>
<dbReference type="PANTHER" id="PTHR19877">
    <property type="entry name" value="EUKARYOTIC TRANSLATION INITIATION FACTOR 3 SUBUNIT I"/>
    <property type="match status" value="1"/>
</dbReference>
<dbReference type="OrthoDB" id="24966at2759"/>
<dbReference type="InterPro" id="IPR036322">
    <property type="entry name" value="WD40_repeat_dom_sf"/>
</dbReference>
<dbReference type="GO" id="GO:0016282">
    <property type="term" value="C:eukaryotic 43S preinitiation complex"/>
    <property type="evidence" value="ECO:0007669"/>
    <property type="project" value="UniProtKB-UniRule"/>
</dbReference>
<dbReference type="GO" id="GO:0033290">
    <property type="term" value="C:eukaryotic 48S preinitiation complex"/>
    <property type="evidence" value="ECO:0007669"/>
    <property type="project" value="UniProtKB-UniRule"/>
</dbReference>
<dbReference type="AlphaFoldDB" id="A0A0V1KN63"/>
<evidence type="ECO:0000256" key="5">
    <source>
        <dbReference type="ARBA" id="ARBA00022917"/>
    </source>
</evidence>
<dbReference type="PROSITE" id="PS50294">
    <property type="entry name" value="WD_REPEATS_REGION"/>
    <property type="match status" value="2"/>
</dbReference>
<dbReference type="GO" id="GO:0003743">
    <property type="term" value="F:translation initiation factor activity"/>
    <property type="evidence" value="ECO:0007669"/>
    <property type="project" value="UniProtKB-UniRule"/>
</dbReference>
<evidence type="ECO:0000256" key="8">
    <source>
        <dbReference type="PROSITE-ProRule" id="PRU00221"/>
    </source>
</evidence>
<reference evidence="9 10" key="1">
    <citation type="submission" date="2015-05" db="EMBL/GenBank/DDBJ databases">
        <title>Evolution of Trichinella species and genotypes.</title>
        <authorList>
            <person name="Korhonen P.K."/>
            <person name="Edoardo P."/>
            <person name="Giuseppe L.R."/>
            <person name="Gasser R.B."/>
        </authorList>
    </citation>
    <scope>NUCLEOTIDE SEQUENCE [LARGE SCALE GENOMIC DNA]</scope>
    <source>
        <strain evidence="9">ISS10</strain>
    </source>
</reference>
<feature type="repeat" description="WD" evidence="8">
    <location>
        <begin position="317"/>
        <end position="347"/>
    </location>
</feature>
<proteinExistence type="inferred from homology"/>
<dbReference type="GO" id="GO:0001732">
    <property type="term" value="P:formation of cytoplasmic translation initiation complex"/>
    <property type="evidence" value="ECO:0007669"/>
    <property type="project" value="UniProtKB-UniRule"/>
</dbReference>